<evidence type="ECO:0000313" key="1">
    <source>
        <dbReference type="EMBL" id="MDL0082585.1"/>
    </source>
</evidence>
<organism evidence="1 2">
    <name type="scientific">Helicobacter zhangjianzhongii</name>
    <dbReference type="NCBI Taxonomy" id="2974574"/>
    <lineage>
        <taxon>Bacteria</taxon>
        <taxon>Pseudomonadati</taxon>
        <taxon>Campylobacterota</taxon>
        <taxon>Epsilonproteobacteria</taxon>
        <taxon>Campylobacterales</taxon>
        <taxon>Helicobacteraceae</taxon>
        <taxon>Helicobacter</taxon>
    </lineage>
</organism>
<protein>
    <submittedName>
        <fullName evidence="1">GNAT family N-acetyltransferase</fullName>
    </submittedName>
</protein>
<keyword evidence="2" id="KW-1185">Reference proteome</keyword>
<proteinExistence type="predicted"/>
<reference evidence="1 2" key="1">
    <citation type="journal article" date="2023" name="Microorganisms">
        <title>Isolation and Genomic Characteristics of Cat-Borne Campylobacter felis sp. nov. and Sheep-Borne Campylobacter ovis sp. nov.</title>
        <authorList>
            <person name="Wang H."/>
            <person name="Li Y."/>
            <person name="Gu Y."/>
            <person name="Zhou G."/>
            <person name="Chen X."/>
            <person name="Zhang X."/>
            <person name="Shao Z."/>
            <person name="Zhang J."/>
            <person name="Zhang M."/>
        </authorList>
    </citation>
    <scope>NUCLEOTIDE SEQUENCE [LARGE SCALE GENOMIC DNA]</scope>
    <source>
        <strain evidence="1 2">XJK30-2</strain>
    </source>
</reference>
<dbReference type="Proteomes" id="UP001173802">
    <property type="component" value="Unassembled WGS sequence"/>
</dbReference>
<accession>A0ACC6FUD6</accession>
<sequence>MSFALCSLRDNPHLLHQAQRFLLQAWADEKSSKFYEEVLQCSVDTKGFIPHFLFALLEKKIVGCVGVALQDFVSCADLYPFLIALYVAESHRKKGIAQRLIRRAKNDCQAQGFTSLYLCTDLRGFYERFGFTLYTQAHDIFGYNNRIYRCRLDKVLDS</sequence>
<gene>
    <name evidence="1" type="ORF">NYG90_07885</name>
</gene>
<comment type="caution">
    <text evidence="1">The sequence shown here is derived from an EMBL/GenBank/DDBJ whole genome shotgun (WGS) entry which is preliminary data.</text>
</comment>
<name>A0ACC6FUD6_9HELI</name>
<dbReference type="EMBL" id="JANURN010000007">
    <property type="protein sequence ID" value="MDL0082585.1"/>
    <property type="molecule type" value="Genomic_DNA"/>
</dbReference>
<evidence type="ECO:0000313" key="2">
    <source>
        <dbReference type="Proteomes" id="UP001173802"/>
    </source>
</evidence>